<dbReference type="PROSITE" id="PS50043">
    <property type="entry name" value="HTH_LUXR_2"/>
    <property type="match status" value="1"/>
</dbReference>
<dbReference type="CDD" id="cd06170">
    <property type="entry name" value="LuxR_C_like"/>
    <property type="match status" value="1"/>
</dbReference>
<reference evidence="6" key="1">
    <citation type="journal article" date="2019" name="Int. J. Syst. Evol. Microbiol.">
        <title>The Global Catalogue of Microorganisms (GCM) 10K type strain sequencing project: providing services to taxonomists for standard genome sequencing and annotation.</title>
        <authorList>
            <consortium name="The Broad Institute Genomics Platform"/>
            <consortium name="The Broad Institute Genome Sequencing Center for Infectious Disease"/>
            <person name="Wu L."/>
            <person name="Ma J."/>
        </authorList>
    </citation>
    <scope>NUCLEOTIDE SEQUENCE [LARGE SCALE GENOMIC DNA]</scope>
    <source>
        <strain evidence="6">JCM 17017</strain>
    </source>
</reference>
<dbReference type="Gene3D" id="1.10.10.10">
    <property type="entry name" value="Winged helix-like DNA-binding domain superfamily/Winged helix DNA-binding domain"/>
    <property type="match status" value="1"/>
</dbReference>
<dbReference type="SMART" id="SM00421">
    <property type="entry name" value="HTH_LUXR"/>
    <property type="match status" value="1"/>
</dbReference>
<evidence type="ECO:0000259" key="4">
    <source>
        <dbReference type="PROSITE" id="PS50043"/>
    </source>
</evidence>
<dbReference type="SUPFAM" id="SSF46894">
    <property type="entry name" value="C-terminal effector domain of the bipartite response regulators"/>
    <property type="match status" value="1"/>
</dbReference>
<evidence type="ECO:0000313" key="5">
    <source>
        <dbReference type="EMBL" id="GAA3794559.1"/>
    </source>
</evidence>
<dbReference type="InterPro" id="IPR016032">
    <property type="entry name" value="Sig_transdc_resp-reg_C-effctor"/>
</dbReference>
<gene>
    <name evidence="5" type="ORF">GCM10022380_09370</name>
</gene>
<protein>
    <recommendedName>
        <fullName evidence="4">HTH luxR-type domain-containing protein</fullName>
    </recommendedName>
</protein>
<dbReference type="InterPro" id="IPR036388">
    <property type="entry name" value="WH-like_DNA-bd_sf"/>
</dbReference>
<dbReference type="Proteomes" id="UP001501624">
    <property type="component" value="Unassembled WGS sequence"/>
</dbReference>
<dbReference type="PANTHER" id="PTHR44688:SF16">
    <property type="entry name" value="DNA-BINDING TRANSCRIPTIONAL ACTIVATOR DEVR_DOSR"/>
    <property type="match status" value="1"/>
</dbReference>
<keyword evidence="2" id="KW-0238">DNA-binding</keyword>
<dbReference type="EMBL" id="BAABCM010000001">
    <property type="protein sequence ID" value="GAA3794559.1"/>
    <property type="molecule type" value="Genomic_DNA"/>
</dbReference>
<proteinExistence type="predicted"/>
<keyword evidence="1" id="KW-0805">Transcription regulation</keyword>
<name>A0ABP7HH20_9PSEU</name>
<keyword evidence="3" id="KW-0804">Transcription</keyword>
<evidence type="ECO:0000256" key="2">
    <source>
        <dbReference type="ARBA" id="ARBA00023125"/>
    </source>
</evidence>
<keyword evidence="6" id="KW-1185">Reference proteome</keyword>
<dbReference type="RefSeq" id="WP_020421674.1">
    <property type="nucleotide sequence ID" value="NZ_BAABCM010000001.1"/>
</dbReference>
<dbReference type="PRINTS" id="PR00038">
    <property type="entry name" value="HTHLUXR"/>
</dbReference>
<evidence type="ECO:0000256" key="1">
    <source>
        <dbReference type="ARBA" id="ARBA00023015"/>
    </source>
</evidence>
<evidence type="ECO:0000256" key="3">
    <source>
        <dbReference type="ARBA" id="ARBA00023163"/>
    </source>
</evidence>
<sequence>MAETVSENDLRALLAVVEDGRRDEPNNALPWATLDALAHLVPCDELDFAELDRAHRRIIISQADDGGGRELEFDVAESPGSVMYWEHSPGFLPCAYTLRGGNHTRVVRWSDFYTQTELRNTPLYAEYYRPLGGGKHCLITTLPAAPGHTRRVLMYRDSGHDFTDREVLMLQLLRPHLYEVYLDAQRRRNGVPRLSRRELQVLQLAAQALSNADIARELFISVATVRKHLEHIYDRTGVRTRAAAAALVLPQVERAGNAHAAAPEGTIHP</sequence>
<feature type="domain" description="HTH luxR-type" evidence="4">
    <location>
        <begin position="187"/>
        <end position="252"/>
    </location>
</feature>
<comment type="caution">
    <text evidence="5">The sequence shown here is derived from an EMBL/GenBank/DDBJ whole genome shotgun (WGS) entry which is preliminary data.</text>
</comment>
<dbReference type="Pfam" id="PF00196">
    <property type="entry name" value="GerE"/>
    <property type="match status" value="1"/>
</dbReference>
<evidence type="ECO:0000313" key="6">
    <source>
        <dbReference type="Proteomes" id="UP001501624"/>
    </source>
</evidence>
<organism evidence="5 6">
    <name type="scientific">Amycolatopsis tucumanensis</name>
    <dbReference type="NCBI Taxonomy" id="401106"/>
    <lineage>
        <taxon>Bacteria</taxon>
        <taxon>Bacillati</taxon>
        <taxon>Actinomycetota</taxon>
        <taxon>Actinomycetes</taxon>
        <taxon>Pseudonocardiales</taxon>
        <taxon>Pseudonocardiaceae</taxon>
        <taxon>Amycolatopsis</taxon>
    </lineage>
</organism>
<dbReference type="InterPro" id="IPR000792">
    <property type="entry name" value="Tscrpt_reg_LuxR_C"/>
</dbReference>
<dbReference type="PANTHER" id="PTHR44688">
    <property type="entry name" value="DNA-BINDING TRANSCRIPTIONAL ACTIVATOR DEVR_DOSR"/>
    <property type="match status" value="1"/>
</dbReference>
<accession>A0ABP7HH20</accession>